<feature type="transmembrane region" description="Helical" evidence="2">
    <location>
        <begin position="314"/>
        <end position="336"/>
    </location>
</feature>
<dbReference type="AlphaFoldDB" id="A0A0N4ZLC7"/>
<feature type="region of interest" description="Disordered" evidence="1">
    <location>
        <begin position="177"/>
        <end position="279"/>
    </location>
</feature>
<keyword evidence="2" id="KW-1133">Transmembrane helix</keyword>
<evidence type="ECO:0000313" key="3">
    <source>
        <dbReference type="Proteomes" id="UP000038045"/>
    </source>
</evidence>
<reference evidence="4" key="1">
    <citation type="submission" date="2017-02" db="UniProtKB">
        <authorList>
            <consortium name="WormBaseParasite"/>
        </authorList>
    </citation>
    <scope>IDENTIFICATION</scope>
</reference>
<sequence>MDRAHRARPDRLGLELPGDAPLPARRLAAVGRRAPRAARRDPALPVRAQAPHRILVVARPAARPHQLQRVLRARLRRGAAAPVLRGRIDHGGLAPRAGAARLGHARAAAEPPHAHRRGLRHHRRDPHRRPVDRTHRRLGRRRIDGRAPRLLDRLDPHPALARRYSRARAHLLAAAVRRHRPRRRRRLRRGRPAAAPAERHRRDLVRLDHRHRGRLPLLVHRPRAPLPRRGRPRRPAQPRHRCAARHRRRRREPRARTAARDRARARRDRGRPAEPAPRAIRLSWSDIRTEEPTGMTRRPGGPRRRSITRVFERVAPPVRVALGALTLAAGVALAFTDLDLFAFTRIAGIALAALGLGLIALEAGASASAAPRERRGPWRWLAPGALIAVGAGIAIRSDIGAPALAALIGLGLMVHGVLSAVQ</sequence>
<feature type="compositionally biased region" description="Basic residues" evidence="1">
    <location>
        <begin position="208"/>
        <end position="253"/>
    </location>
</feature>
<evidence type="ECO:0000313" key="4">
    <source>
        <dbReference type="WBParaSite" id="PTRK_0000907800.1"/>
    </source>
</evidence>
<keyword evidence="2" id="KW-0472">Membrane</keyword>
<organism evidence="3 4">
    <name type="scientific">Parastrongyloides trichosuri</name>
    <name type="common">Possum-specific nematode worm</name>
    <dbReference type="NCBI Taxonomy" id="131310"/>
    <lineage>
        <taxon>Eukaryota</taxon>
        <taxon>Metazoa</taxon>
        <taxon>Ecdysozoa</taxon>
        <taxon>Nematoda</taxon>
        <taxon>Chromadorea</taxon>
        <taxon>Rhabditida</taxon>
        <taxon>Tylenchina</taxon>
        <taxon>Panagrolaimomorpha</taxon>
        <taxon>Strongyloidoidea</taxon>
        <taxon>Strongyloididae</taxon>
        <taxon>Parastrongyloides</taxon>
    </lineage>
</organism>
<feature type="transmembrane region" description="Helical" evidence="2">
    <location>
        <begin position="377"/>
        <end position="395"/>
    </location>
</feature>
<evidence type="ECO:0000256" key="2">
    <source>
        <dbReference type="SAM" id="Phobius"/>
    </source>
</evidence>
<keyword evidence="3" id="KW-1185">Reference proteome</keyword>
<dbReference type="Proteomes" id="UP000038045">
    <property type="component" value="Unplaced"/>
</dbReference>
<accession>A0A0N4ZLC7</accession>
<name>A0A0N4ZLC7_PARTI</name>
<protein>
    <submittedName>
        <fullName evidence="4">DUF2339 domain-containing protein</fullName>
    </submittedName>
</protein>
<dbReference type="WBParaSite" id="PTRK_0000907800.1">
    <property type="protein sequence ID" value="PTRK_0000907800.1"/>
    <property type="gene ID" value="PTRK_0000907800"/>
</dbReference>
<proteinExistence type="predicted"/>
<keyword evidence="2" id="KW-0812">Transmembrane</keyword>
<evidence type="ECO:0000256" key="1">
    <source>
        <dbReference type="SAM" id="MobiDB-lite"/>
    </source>
</evidence>
<feature type="compositionally biased region" description="Basic and acidic residues" evidence="1">
    <location>
        <begin position="197"/>
        <end position="207"/>
    </location>
</feature>
<feature type="transmembrane region" description="Helical" evidence="2">
    <location>
        <begin position="401"/>
        <end position="421"/>
    </location>
</feature>
<feature type="region of interest" description="Disordered" evidence="1">
    <location>
        <begin position="108"/>
        <end position="138"/>
    </location>
</feature>
<feature type="compositionally biased region" description="Basic residues" evidence="1">
    <location>
        <begin position="114"/>
        <end position="127"/>
    </location>
</feature>
<feature type="transmembrane region" description="Helical" evidence="2">
    <location>
        <begin position="342"/>
        <end position="365"/>
    </location>
</feature>
<feature type="compositionally biased region" description="Basic residues" evidence="1">
    <location>
        <begin position="177"/>
        <end position="191"/>
    </location>
</feature>